<evidence type="ECO:0000313" key="2">
    <source>
        <dbReference type="EMBL" id="KMU77655.1"/>
    </source>
</evidence>
<feature type="region of interest" description="Disordered" evidence="1">
    <location>
        <begin position="1"/>
        <end position="50"/>
    </location>
</feature>
<dbReference type="AlphaFoldDB" id="A0A0J8R029"/>
<dbReference type="Proteomes" id="UP000054559">
    <property type="component" value="Unassembled WGS sequence"/>
</dbReference>
<sequence>MAEMEKQLAENEAAQSRETEITLAALGKNKKKQLARTSRRNGSGSQKPLKVQTMGQCERCGYLSSQKICKAFRSNDHASWLRTELAGSFARSHDPSSNAPFDGPLGLQGPRCGIGWMLEFSLELFHEQTTMIDEER</sequence>
<accession>A0A0J8R029</accession>
<proteinExistence type="predicted"/>
<feature type="compositionally biased region" description="Basic and acidic residues" evidence="1">
    <location>
        <begin position="1"/>
        <end position="20"/>
    </location>
</feature>
<name>A0A0J8R029_COCIT</name>
<gene>
    <name evidence="2" type="ORF">CISG_01412</name>
</gene>
<protein>
    <submittedName>
        <fullName evidence="2">Uncharacterized protein</fullName>
    </submittedName>
</protein>
<feature type="compositionally biased region" description="Basic residues" evidence="1">
    <location>
        <begin position="28"/>
        <end position="39"/>
    </location>
</feature>
<evidence type="ECO:0000313" key="3">
    <source>
        <dbReference type="Proteomes" id="UP000054559"/>
    </source>
</evidence>
<dbReference type="EMBL" id="DS268121">
    <property type="protein sequence ID" value="KMU77655.1"/>
    <property type="molecule type" value="Genomic_DNA"/>
</dbReference>
<organism evidence="2 3">
    <name type="scientific">Coccidioides immitis RMSCC 3703</name>
    <dbReference type="NCBI Taxonomy" id="454286"/>
    <lineage>
        <taxon>Eukaryota</taxon>
        <taxon>Fungi</taxon>
        <taxon>Dikarya</taxon>
        <taxon>Ascomycota</taxon>
        <taxon>Pezizomycotina</taxon>
        <taxon>Eurotiomycetes</taxon>
        <taxon>Eurotiomycetidae</taxon>
        <taxon>Onygenales</taxon>
        <taxon>Onygenaceae</taxon>
        <taxon>Coccidioides</taxon>
    </lineage>
</organism>
<reference evidence="3" key="1">
    <citation type="journal article" date="2010" name="Genome Res.">
        <title>Population genomic sequencing of Coccidioides fungi reveals recent hybridization and transposon control.</title>
        <authorList>
            <person name="Neafsey D.E."/>
            <person name="Barker B.M."/>
            <person name="Sharpton T.J."/>
            <person name="Stajich J.E."/>
            <person name="Park D.J."/>
            <person name="Whiston E."/>
            <person name="Hung C.-Y."/>
            <person name="McMahan C."/>
            <person name="White J."/>
            <person name="Sykes S."/>
            <person name="Heiman D."/>
            <person name="Young S."/>
            <person name="Zeng Q."/>
            <person name="Abouelleil A."/>
            <person name="Aftuck L."/>
            <person name="Bessette D."/>
            <person name="Brown A."/>
            <person name="FitzGerald M."/>
            <person name="Lui A."/>
            <person name="Macdonald J.P."/>
            <person name="Priest M."/>
            <person name="Orbach M.J."/>
            <person name="Galgiani J.N."/>
            <person name="Kirkland T.N."/>
            <person name="Cole G.T."/>
            <person name="Birren B.W."/>
            <person name="Henn M.R."/>
            <person name="Taylor J.W."/>
            <person name="Rounsley S.D."/>
        </authorList>
    </citation>
    <scope>NUCLEOTIDE SEQUENCE [LARGE SCALE GENOMIC DNA]</scope>
    <source>
        <strain evidence="3">RMSCC 3703</strain>
    </source>
</reference>
<evidence type="ECO:0000256" key="1">
    <source>
        <dbReference type="SAM" id="MobiDB-lite"/>
    </source>
</evidence>
<dbReference type="OrthoDB" id="198857at2759"/>
<dbReference type="STRING" id="454286.A0A0J8R029"/>